<evidence type="ECO:0000313" key="2">
    <source>
        <dbReference type="EMBL" id="MPM33517.1"/>
    </source>
</evidence>
<protein>
    <recommendedName>
        <fullName evidence="3">DUF5320 domain-containing protein</fullName>
    </recommendedName>
</protein>
<reference evidence="2" key="1">
    <citation type="submission" date="2019-08" db="EMBL/GenBank/DDBJ databases">
        <authorList>
            <person name="Kucharzyk K."/>
            <person name="Murdoch R.W."/>
            <person name="Higgins S."/>
            <person name="Loffler F."/>
        </authorList>
    </citation>
    <scope>NUCLEOTIDE SEQUENCE</scope>
</reference>
<dbReference type="InterPro" id="IPR035205">
    <property type="entry name" value="DUF5320"/>
</dbReference>
<dbReference type="Pfam" id="PF17253">
    <property type="entry name" value="DUF5320"/>
    <property type="match status" value="1"/>
</dbReference>
<accession>A0A644YYR5</accession>
<organism evidence="2">
    <name type="scientific">bioreactor metagenome</name>
    <dbReference type="NCBI Taxonomy" id="1076179"/>
    <lineage>
        <taxon>unclassified sequences</taxon>
        <taxon>metagenomes</taxon>
        <taxon>ecological metagenomes</taxon>
    </lineage>
</organism>
<feature type="compositionally biased region" description="Gly residues" evidence="1">
    <location>
        <begin position="8"/>
        <end position="20"/>
    </location>
</feature>
<feature type="region of interest" description="Disordered" evidence="1">
    <location>
        <begin position="1"/>
        <end position="20"/>
    </location>
</feature>
<gene>
    <name evidence="2" type="ORF">SDC9_80093</name>
</gene>
<comment type="caution">
    <text evidence="2">The sequence shown here is derived from an EMBL/GenBank/DDBJ whole genome shotgun (WGS) entry which is preliminary data.</text>
</comment>
<proteinExistence type="predicted"/>
<evidence type="ECO:0000256" key="1">
    <source>
        <dbReference type="SAM" id="MobiDB-lite"/>
    </source>
</evidence>
<name>A0A644YYR5_9ZZZZ</name>
<dbReference type="AlphaFoldDB" id="A0A644YYR5"/>
<dbReference type="EMBL" id="VSSQ01006684">
    <property type="protein sequence ID" value="MPM33517.1"/>
    <property type="molecule type" value="Genomic_DNA"/>
</dbReference>
<sequence>MPMRNGTGPQGMGPMTGRGMGPCRSNVENYGYGLGRGMGQGRGINCRRMGLGYGMGMNMPVATPEMQKEFLTRQKLMLENQLKAIDERLNGISE</sequence>
<evidence type="ECO:0008006" key="3">
    <source>
        <dbReference type="Google" id="ProtNLM"/>
    </source>
</evidence>